<proteinExistence type="predicted"/>
<reference evidence="3 4" key="1">
    <citation type="submission" date="2024-11" db="EMBL/GenBank/DDBJ databases">
        <title>Chromosome-level genome assembly of the freshwater bivalve Anodonta woodiana.</title>
        <authorList>
            <person name="Chen X."/>
        </authorList>
    </citation>
    <scope>NUCLEOTIDE SEQUENCE [LARGE SCALE GENOMIC DNA]</scope>
    <source>
        <strain evidence="3">MN2024</strain>
        <tissue evidence="3">Gills</tissue>
    </source>
</reference>
<evidence type="ECO:0000313" key="4">
    <source>
        <dbReference type="Proteomes" id="UP001634394"/>
    </source>
</evidence>
<feature type="non-terminal residue" evidence="3">
    <location>
        <position position="1"/>
    </location>
</feature>
<organism evidence="3 4">
    <name type="scientific">Sinanodonta woodiana</name>
    <name type="common">Chinese pond mussel</name>
    <name type="synonym">Anodonta woodiana</name>
    <dbReference type="NCBI Taxonomy" id="1069815"/>
    <lineage>
        <taxon>Eukaryota</taxon>
        <taxon>Metazoa</taxon>
        <taxon>Spiralia</taxon>
        <taxon>Lophotrochozoa</taxon>
        <taxon>Mollusca</taxon>
        <taxon>Bivalvia</taxon>
        <taxon>Autobranchia</taxon>
        <taxon>Heteroconchia</taxon>
        <taxon>Palaeoheterodonta</taxon>
        <taxon>Unionida</taxon>
        <taxon>Unionoidea</taxon>
        <taxon>Unionidae</taxon>
        <taxon>Unioninae</taxon>
        <taxon>Sinanodonta</taxon>
    </lineage>
</organism>
<accession>A0ABD3VAI8</accession>
<dbReference type="EMBL" id="JBJQND010000012">
    <property type="protein sequence ID" value="KAL3858606.1"/>
    <property type="molecule type" value="Genomic_DNA"/>
</dbReference>
<evidence type="ECO:0000256" key="2">
    <source>
        <dbReference type="SAM" id="Phobius"/>
    </source>
</evidence>
<keyword evidence="2" id="KW-1133">Transmembrane helix</keyword>
<feature type="transmembrane region" description="Helical" evidence="2">
    <location>
        <begin position="12"/>
        <end position="36"/>
    </location>
</feature>
<sequence>QESIQFDMTDERFLAIVFGTVAVILAILIVIIVISLSRRRPEGCCSLCRQGTTYDTNEVVEQEFMEGRSTCNEYVDEGRKLVESEYEEIIDSKGTGEISKQKLQVDEPVPALPPPPYPYLSTAVGKVRVVNRVSFQNGLIPSAPYEEDLVAQTARKWVSNENITLVNHAPMECDNFQRAISTGKIVEHVSEIPFDDDDAYQDHRYQNIASKLGLQYQDITEDMEESDEQNDNKAVSERSQNVYMDFQTCVSNSALPACCTDGSISAHSYEHLDPSAIEGDGEYESLSAGSTPSEPLTVKDFEKEDGRSYKNSALAALDVCPGSTVEETDHV</sequence>
<dbReference type="Proteomes" id="UP001634394">
    <property type="component" value="Unassembled WGS sequence"/>
</dbReference>
<keyword evidence="2" id="KW-0812">Transmembrane</keyword>
<keyword evidence="2" id="KW-0472">Membrane</keyword>
<evidence type="ECO:0000313" key="3">
    <source>
        <dbReference type="EMBL" id="KAL3858606.1"/>
    </source>
</evidence>
<dbReference type="AlphaFoldDB" id="A0ABD3VAI8"/>
<gene>
    <name evidence="3" type="ORF">ACJMK2_008877</name>
</gene>
<evidence type="ECO:0000256" key="1">
    <source>
        <dbReference type="SAM" id="MobiDB-lite"/>
    </source>
</evidence>
<name>A0ABD3VAI8_SINWO</name>
<keyword evidence="4" id="KW-1185">Reference proteome</keyword>
<protein>
    <recommendedName>
        <fullName evidence="5">Linker for activation of T-cells family member 2</fullName>
    </recommendedName>
</protein>
<evidence type="ECO:0008006" key="5">
    <source>
        <dbReference type="Google" id="ProtNLM"/>
    </source>
</evidence>
<feature type="region of interest" description="Disordered" evidence="1">
    <location>
        <begin position="275"/>
        <end position="297"/>
    </location>
</feature>
<comment type="caution">
    <text evidence="3">The sequence shown here is derived from an EMBL/GenBank/DDBJ whole genome shotgun (WGS) entry which is preliminary data.</text>
</comment>